<evidence type="ECO:0000313" key="2">
    <source>
        <dbReference type="EMBL" id="OXM53278.1"/>
    </source>
</evidence>
<comment type="caution">
    <text evidence="2">The sequence shown here is derived from an EMBL/GenBank/DDBJ whole genome shotgun (WGS) entry which is preliminary data.</text>
</comment>
<sequence>MNFRRPWRVALMISAVVSLVAPMVSVAQAATLATPWEILRESPPGENLPAGVDLRTVPEKGTAEQSLTDKNTPEPVTFDGCYVSRPPADGYFKNRFSTCQITQLHYQRYACPASACPLIGEAVVYVVVTRNMVPSQRRVVIGHRIQFAVLRGLPDTTRFGAAMTCAAKNTGGTAVCDVPEAKVTKSIAEWKARPVENTVFTMRGQDAPDPADPPGIRAEKRAWYNLGRTLFVEGENGKVLDAPTLSTQARCDVADYVQGSKCVFPRPAMFYVDLHDPETAEYGRLVADALHGSVSSVYPGRLEGHYIPGNFSNSNGKRNHPITRIHHDQAAWQANKLIAERYCQQRWGPKWHRDANGWPRECAVYPFNSTKDGAALSPGTSEGSSFAVNPVLEGDYLAMERSVNDFLSRHHILDGDTYWVWILY</sequence>
<feature type="signal peptide" evidence="1">
    <location>
        <begin position="1"/>
        <end position="29"/>
    </location>
</feature>
<protein>
    <submittedName>
        <fullName evidence="2">Transporter</fullName>
    </submittedName>
</protein>
<keyword evidence="3" id="KW-1185">Reference proteome</keyword>
<dbReference type="EMBL" id="NMQU01000019">
    <property type="protein sequence ID" value="OXM53278.1"/>
    <property type="molecule type" value="Genomic_DNA"/>
</dbReference>
<feature type="chain" id="PRO_5011287110" evidence="1">
    <location>
        <begin position="30"/>
        <end position="424"/>
    </location>
</feature>
<dbReference type="Proteomes" id="UP000215563">
    <property type="component" value="Unassembled WGS sequence"/>
</dbReference>
<evidence type="ECO:0000313" key="3">
    <source>
        <dbReference type="Proteomes" id="UP000215563"/>
    </source>
</evidence>
<name>A0A229S2Z7_AMYAL</name>
<dbReference type="AlphaFoldDB" id="A0A229S2Z7"/>
<dbReference type="OrthoDB" id="3636578at2"/>
<keyword evidence="1" id="KW-0732">Signal</keyword>
<dbReference type="RefSeq" id="WP_063712239.1">
    <property type="nucleotide sequence ID" value="NZ_KB913032.1"/>
</dbReference>
<organism evidence="2 3">
    <name type="scientific">Amycolatopsis alba DSM 44262</name>
    <dbReference type="NCBI Taxonomy" id="1125972"/>
    <lineage>
        <taxon>Bacteria</taxon>
        <taxon>Bacillati</taxon>
        <taxon>Actinomycetota</taxon>
        <taxon>Actinomycetes</taxon>
        <taxon>Pseudonocardiales</taxon>
        <taxon>Pseudonocardiaceae</taxon>
        <taxon>Amycolatopsis</taxon>
    </lineage>
</organism>
<accession>A0A229S2Z7</accession>
<proteinExistence type="predicted"/>
<reference evidence="2 3" key="1">
    <citation type="submission" date="2017-07" db="EMBL/GenBank/DDBJ databases">
        <title>Amycolatopsis alba DSM 44262 Genome sequencing and assembly.</title>
        <authorList>
            <person name="Kaur N."/>
            <person name="Mayilraj S."/>
        </authorList>
    </citation>
    <scope>NUCLEOTIDE SEQUENCE [LARGE SCALE GENOMIC DNA]</scope>
    <source>
        <strain evidence="2 3">DSM 44262</strain>
    </source>
</reference>
<evidence type="ECO:0000256" key="1">
    <source>
        <dbReference type="SAM" id="SignalP"/>
    </source>
</evidence>
<gene>
    <name evidence="2" type="ORF">CFP75_07430</name>
</gene>